<accession>A0A383CJI9</accession>
<dbReference type="EMBL" id="UINC01209319">
    <property type="protein sequence ID" value="SVE32291.1"/>
    <property type="molecule type" value="Genomic_DNA"/>
</dbReference>
<gene>
    <name evidence="1" type="ORF">METZ01_LOCUS485145</name>
</gene>
<name>A0A383CJI9_9ZZZZ</name>
<reference evidence="1" key="1">
    <citation type="submission" date="2018-05" db="EMBL/GenBank/DDBJ databases">
        <authorList>
            <person name="Lanie J.A."/>
            <person name="Ng W.-L."/>
            <person name="Kazmierczak K.M."/>
            <person name="Andrzejewski T.M."/>
            <person name="Davidsen T.M."/>
            <person name="Wayne K.J."/>
            <person name="Tettelin H."/>
            <person name="Glass J.I."/>
            <person name="Rusch D."/>
            <person name="Podicherti R."/>
            <person name="Tsui H.-C.T."/>
            <person name="Winkler M.E."/>
        </authorList>
    </citation>
    <scope>NUCLEOTIDE SEQUENCE</scope>
</reference>
<sequence>MTDLNNQINIDEVININIKAYEHLFKIENYLRAIIINT</sequence>
<feature type="non-terminal residue" evidence="1">
    <location>
        <position position="38"/>
    </location>
</feature>
<organism evidence="1">
    <name type="scientific">marine metagenome</name>
    <dbReference type="NCBI Taxonomy" id="408172"/>
    <lineage>
        <taxon>unclassified sequences</taxon>
        <taxon>metagenomes</taxon>
        <taxon>ecological metagenomes</taxon>
    </lineage>
</organism>
<proteinExistence type="predicted"/>
<dbReference type="AlphaFoldDB" id="A0A383CJI9"/>
<evidence type="ECO:0000313" key="1">
    <source>
        <dbReference type="EMBL" id="SVE32291.1"/>
    </source>
</evidence>
<protein>
    <submittedName>
        <fullName evidence="1">Uncharacterized protein</fullName>
    </submittedName>
</protein>